<protein>
    <submittedName>
        <fullName evidence="1">14100_t:CDS:1</fullName>
    </submittedName>
</protein>
<reference evidence="1" key="1">
    <citation type="submission" date="2021-06" db="EMBL/GenBank/DDBJ databases">
        <authorList>
            <person name="Kallberg Y."/>
            <person name="Tangrot J."/>
            <person name="Rosling A."/>
        </authorList>
    </citation>
    <scope>NUCLEOTIDE SEQUENCE</scope>
    <source>
        <strain evidence="1">28 12/20/2015</strain>
    </source>
</reference>
<keyword evidence="2" id="KW-1185">Reference proteome</keyword>
<name>A0ACA9RK85_9GLOM</name>
<sequence length="119" mass="14272">NAFIIYRKNYVKELNERGINLQMTKLSPIISQAWKDEPENVKNEYKRIAELAKIRHRELWPNSKRTYKKKQKPISFSKPDNLLTQSDMENAFYFPKNDYSTLQYDNNIIYDSSTINNFD</sequence>
<dbReference type="EMBL" id="CAJVPW010074488">
    <property type="protein sequence ID" value="CAG8796200.1"/>
    <property type="molecule type" value="Genomic_DNA"/>
</dbReference>
<evidence type="ECO:0000313" key="1">
    <source>
        <dbReference type="EMBL" id="CAG8796200.1"/>
    </source>
</evidence>
<organism evidence="1 2">
    <name type="scientific">Cetraspora pellucida</name>
    <dbReference type="NCBI Taxonomy" id="1433469"/>
    <lineage>
        <taxon>Eukaryota</taxon>
        <taxon>Fungi</taxon>
        <taxon>Fungi incertae sedis</taxon>
        <taxon>Mucoromycota</taxon>
        <taxon>Glomeromycotina</taxon>
        <taxon>Glomeromycetes</taxon>
        <taxon>Diversisporales</taxon>
        <taxon>Gigasporaceae</taxon>
        <taxon>Cetraspora</taxon>
    </lineage>
</organism>
<gene>
    <name evidence="1" type="ORF">SPELUC_LOCUS17649</name>
</gene>
<feature type="non-terminal residue" evidence="1">
    <location>
        <position position="119"/>
    </location>
</feature>
<dbReference type="Proteomes" id="UP000789366">
    <property type="component" value="Unassembled WGS sequence"/>
</dbReference>
<feature type="non-terminal residue" evidence="1">
    <location>
        <position position="1"/>
    </location>
</feature>
<evidence type="ECO:0000313" key="2">
    <source>
        <dbReference type="Proteomes" id="UP000789366"/>
    </source>
</evidence>
<accession>A0ACA9RK85</accession>
<proteinExistence type="predicted"/>
<comment type="caution">
    <text evidence="1">The sequence shown here is derived from an EMBL/GenBank/DDBJ whole genome shotgun (WGS) entry which is preliminary data.</text>
</comment>